<dbReference type="Proteomes" id="UP001175271">
    <property type="component" value="Unassembled WGS sequence"/>
</dbReference>
<organism evidence="3 4">
    <name type="scientific">Steinernema hermaphroditum</name>
    <dbReference type="NCBI Taxonomy" id="289476"/>
    <lineage>
        <taxon>Eukaryota</taxon>
        <taxon>Metazoa</taxon>
        <taxon>Ecdysozoa</taxon>
        <taxon>Nematoda</taxon>
        <taxon>Chromadorea</taxon>
        <taxon>Rhabditida</taxon>
        <taxon>Tylenchina</taxon>
        <taxon>Panagrolaimomorpha</taxon>
        <taxon>Strongyloidoidea</taxon>
        <taxon>Steinernematidae</taxon>
        <taxon>Steinernema</taxon>
    </lineage>
</organism>
<keyword evidence="4" id="KW-1185">Reference proteome</keyword>
<proteinExistence type="predicted"/>
<accession>A0AA39I8C3</accession>
<sequence>MNSKLFLLLFLGASAIGQFVYETPVATPFVGYNAYVLGYYNYLSYPLYGAPYAVGSRPPTAYSMPTEPRSPSYGYYPYLGAPRASGGNDRRKQGSCENSENRKNDRFVKEIRIYSGV</sequence>
<dbReference type="AlphaFoldDB" id="A0AA39I8C3"/>
<evidence type="ECO:0000313" key="4">
    <source>
        <dbReference type="Proteomes" id="UP001175271"/>
    </source>
</evidence>
<comment type="caution">
    <text evidence="3">The sequence shown here is derived from an EMBL/GenBank/DDBJ whole genome shotgun (WGS) entry which is preliminary data.</text>
</comment>
<keyword evidence="2" id="KW-0732">Signal</keyword>
<evidence type="ECO:0000313" key="3">
    <source>
        <dbReference type="EMBL" id="KAK0418239.1"/>
    </source>
</evidence>
<evidence type="ECO:0000256" key="2">
    <source>
        <dbReference type="SAM" id="SignalP"/>
    </source>
</evidence>
<feature type="region of interest" description="Disordered" evidence="1">
    <location>
        <begin position="79"/>
        <end position="103"/>
    </location>
</feature>
<protein>
    <submittedName>
        <fullName evidence="3">Uncharacterized protein</fullName>
    </submittedName>
</protein>
<feature type="chain" id="PRO_5041375285" evidence="2">
    <location>
        <begin position="18"/>
        <end position="117"/>
    </location>
</feature>
<dbReference type="EMBL" id="JAUCMV010000002">
    <property type="protein sequence ID" value="KAK0418239.1"/>
    <property type="molecule type" value="Genomic_DNA"/>
</dbReference>
<evidence type="ECO:0000256" key="1">
    <source>
        <dbReference type="SAM" id="MobiDB-lite"/>
    </source>
</evidence>
<gene>
    <name evidence="3" type="ORF">QR680_013451</name>
</gene>
<name>A0AA39I8C3_9BILA</name>
<feature type="compositionally biased region" description="Basic and acidic residues" evidence="1">
    <location>
        <begin position="88"/>
        <end position="103"/>
    </location>
</feature>
<reference evidence="3" key="1">
    <citation type="submission" date="2023-06" db="EMBL/GenBank/DDBJ databases">
        <title>Genomic analysis of the entomopathogenic nematode Steinernema hermaphroditum.</title>
        <authorList>
            <person name="Schwarz E.M."/>
            <person name="Heppert J.K."/>
            <person name="Baniya A."/>
            <person name="Schwartz H.T."/>
            <person name="Tan C.-H."/>
            <person name="Antoshechkin I."/>
            <person name="Sternberg P.W."/>
            <person name="Goodrich-Blair H."/>
            <person name="Dillman A.R."/>
        </authorList>
    </citation>
    <scope>NUCLEOTIDE SEQUENCE</scope>
    <source>
        <strain evidence="3">PS9179</strain>
        <tissue evidence="3">Whole animal</tissue>
    </source>
</reference>
<feature type="signal peptide" evidence="2">
    <location>
        <begin position="1"/>
        <end position="17"/>
    </location>
</feature>